<dbReference type="KEGG" id="tsu:Tresu_1231"/>
<dbReference type="Proteomes" id="UP000006852">
    <property type="component" value="Chromosome"/>
</dbReference>
<organism evidence="2 3">
    <name type="scientific">Treponema succinifaciens (strain ATCC 33096 / DSM 2489 / 6091)</name>
    <dbReference type="NCBI Taxonomy" id="869209"/>
    <lineage>
        <taxon>Bacteria</taxon>
        <taxon>Pseudomonadati</taxon>
        <taxon>Spirochaetota</taxon>
        <taxon>Spirochaetia</taxon>
        <taxon>Spirochaetales</taxon>
        <taxon>Treponemataceae</taxon>
        <taxon>Treponema</taxon>
    </lineage>
</organism>
<evidence type="ECO:0000313" key="2">
    <source>
        <dbReference type="EMBL" id="AEB14139.1"/>
    </source>
</evidence>
<dbReference type="EMBL" id="CP002631">
    <property type="protein sequence ID" value="AEB14139.1"/>
    <property type="molecule type" value="Genomic_DNA"/>
</dbReference>
<keyword evidence="3" id="KW-1185">Reference proteome</keyword>
<protein>
    <submittedName>
        <fullName evidence="2">Uncharacterized protein</fullName>
    </submittedName>
</protein>
<evidence type="ECO:0000256" key="1">
    <source>
        <dbReference type="SAM" id="MobiDB-lite"/>
    </source>
</evidence>
<dbReference type="GeneID" id="302999962"/>
<dbReference type="AlphaFoldDB" id="F2NYB8"/>
<feature type="region of interest" description="Disordered" evidence="1">
    <location>
        <begin position="29"/>
        <end position="58"/>
    </location>
</feature>
<gene>
    <name evidence="2" type="ordered locus">Tresu_1231</name>
</gene>
<accession>F2NYB8</accession>
<feature type="compositionally biased region" description="Basic and acidic residues" evidence="1">
    <location>
        <begin position="33"/>
        <end position="49"/>
    </location>
</feature>
<proteinExistence type="predicted"/>
<name>F2NYB8_TRES6</name>
<reference evidence="3" key="2">
    <citation type="submission" date="2011-04" db="EMBL/GenBank/DDBJ databases">
        <title>The complete genome of chromosome of Treponema succinifaciens DSM 2489.</title>
        <authorList>
            <person name="Lucas S."/>
            <person name="Copeland A."/>
            <person name="Lapidus A."/>
            <person name="Bruce D."/>
            <person name="Goodwin L."/>
            <person name="Pitluck S."/>
            <person name="Peters L."/>
            <person name="Kyrpides N."/>
            <person name="Mavromatis K."/>
            <person name="Ivanova N."/>
            <person name="Ovchinnikova G."/>
            <person name="Teshima H."/>
            <person name="Detter J.C."/>
            <person name="Tapia R."/>
            <person name="Han C."/>
            <person name="Land M."/>
            <person name="Hauser L."/>
            <person name="Markowitz V."/>
            <person name="Cheng J.-F."/>
            <person name="Hugenholtz P."/>
            <person name="Woyke T."/>
            <person name="Wu D."/>
            <person name="Gronow S."/>
            <person name="Wellnitz S."/>
            <person name="Brambilla E."/>
            <person name="Klenk H.-P."/>
            <person name="Eisen J.A."/>
        </authorList>
    </citation>
    <scope>NUCLEOTIDE SEQUENCE [LARGE SCALE GENOMIC DNA]</scope>
    <source>
        <strain evidence="3">ATCC 33096 / DSM 2489 / 6091</strain>
    </source>
</reference>
<sequence>MDDEEYYSAMRKQYSPVFHMQKKQKFSEWNSLHGREDAEMLNERERENETPPENSAEN</sequence>
<dbReference type="HOGENOM" id="CLU_2977967_0_0_12"/>
<dbReference type="RefSeq" id="WP_013701426.1">
    <property type="nucleotide sequence ID" value="NC_015385.1"/>
</dbReference>
<dbReference type="STRING" id="869209.Tresu_1231"/>
<reference evidence="2 3" key="1">
    <citation type="journal article" date="2011" name="Stand. Genomic Sci.">
        <title>Complete genome sequence of Treponema succinifaciens type strain (6091).</title>
        <authorList>
            <person name="Han C."/>
            <person name="Gronow S."/>
            <person name="Teshima H."/>
            <person name="Lapidus A."/>
            <person name="Nolan M."/>
            <person name="Lucas S."/>
            <person name="Hammon N."/>
            <person name="Deshpande S."/>
            <person name="Cheng J.F."/>
            <person name="Zeytun A."/>
            <person name="Tapia R."/>
            <person name="Goodwin L."/>
            <person name="Pitluck S."/>
            <person name="Liolios K."/>
            <person name="Pagani I."/>
            <person name="Ivanova N."/>
            <person name="Mavromatis K."/>
            <person name="Mikhailova N."/>
            <person name="Huntemann M."/>
            <person name="Pati A."/>
            <person name="Chen A."/>
            <person name="Palaniappan K."/>
            <person name="Land M."/>
            <person name="Hauser L."/>
            <person name="Brambilla E.M."/>
            <person name="Rohde M."/>
            <person name="Goker M."/>
            <person name="Woyke T."/>
            <person name="Bristow J."/>
            <person name="Eisen J.A."/>
            <person name="Markowitz V."/>
            <person name="Hugenholtz P."/>
            <person name="Kyrpides N.C."/>
            <person name="Klenk H.P."/>
            <person name="Detter J.C."/>
        </authorList>
    </citation>
    <scope>NUCLEOTIDE SEQUENCE [LARGE SCALE GENOMIC DNA]</scope>
    <source>
        <strain evidence="3">ATCC 33096 / DSM 2489 / 6091</strain>
    </source>
</reference>
<evidence type="ECO:0000313" key="3">
    <source>
        <dbReference type="Proteomes" id="UP000006852"/>
    </source>
</evidence>